<dbReference type="Gene3D" id="3.30.450.20">
    <property type="entry name" value="PAS domain"/>
    <property type="match status" value="1"/>
</dbReference>
<dbReference type="PANTHER" id="PTHR46663:SF3">
    <property type="entry name" value="SLL0267 PROTEIN"/>
    <property type="match status" value="1"/>
</dbReference>
<name>A0A6F8PUM9_9GAMM</name>
<dbReference type="InterPro" id="IPR029787">
    <property type="entry name" value="Nucleotide_cyclase"/>
</dbReference>
<dbReference type="AlphaFoldDB" id="A0A6F8PUM9"/>
<dbReference type="NCBIfam" id="TIGR00229">
    <property type="entry name" value="sensory_box"/>
    <property type="match status" value="1"/>
</dbReference>
<dbReference type="SUPFAM" id="SSF55785">
    <property type="entry name" value="PYP-like sensor domain (PAS domain)"/>
    <property type="match status" value="1"/>
</dbReference>
<dbReference type="InterPro" id="IPR000160">
    <property type="entry name" value="GGDEF_dom"/>
</dbReference>
<dbReference type="SMART" id="SM00267">
    <property type="entry name" value="GGDEF"/>
    <property type="match status" value="1"/>
</dbReference>
<dbReference type="InterPro" id="IPR052163">
    <property type="entry name" value="DGC-Regulatory_Protein"/>
</dbReference>
<dbReference type="PROSITE" id="PS50112">
    <property type="entry name" value="PAS"/>
    <property type="match status" value="1"/>
</dbReference>
<evidence type="ECO:0000259" key="2">
    <source>
        <dbReference type="PROSITE" id="PS50887"/>
    </source>
</evidence>
<evidence type="ECO:0000259" key="1">
    <source>
        <dbReference type="PROSITE" id="PS50112"/>
    </source>
</evidence>
<organism evidence="3 4">
    <name type="scientific">Thiosulfatimonas sediminis</name>
    <dbReference type="NCBI Taxonomy" id="2675054"/>
    <lineage>
        <taxon>Bacteria</taxon>
        <taxon>Pseudomonadati</taxon>
        <taxon>Pseudomonadota</taxon>
        <taxon>Gammaproteobacteria</taxon>
        <taxon>Thiotrichales</taxon>
        <taxon>Piscirickettsiaceae</taxon>
        <taxon>Thiosulfatimonas</taxon>
    </lineage>
</organism>
<evidence type="ECO:0008006" key="5">
    <source>
        <dbReference type="Google" id="ProtNLM"/>
    </source>
</evidence>
<dbReference type="CDD" id="cd00130">
    <property type="entry name" value="PAS"/>
    <property type="match status" value="1"/>
</dbReference>
<protein>
    <recommendedName>
        <fullName evidence="5">Diguanylate cyclase</fullName>
    </recommendedName>
</protein>
<sequence length="450" mass="51627">MATENEFYLVKAENSALLAELQFARSEIKYLNKRIAETEQNYLDERLVRASKVSFNDELFNSFFHQVNRPFLIIDRLGAVIERNPSADSFFDIRSNLNKMNQIHSLFDLNSKKQFSIYFYNVKQSGEQSEIGLANVDGKMFVLHIHPIDLPDYANHGLSELYAVIVVPFESSVNNFQMSELLVSAIDQLQQGVLIANEEDIIIRGNQGLSEITGYSSKEIIGEKTSILSSDRHPRDFYHSLKDSVNIKGYWEGEVWHKAKSGRVYLERLQVSRFFDELSHQHFYIHIFEDITLKKQEAEREEKRSVFDSVTNLPNERSFNCYLDNILYRASMSKQSFAVLSIEFDKLQNISNDFGLYYRDIVLQHAAQRIVSSVCYSDYVARIDVGTFMVVLSGLKLKSDLQLAVDKLCKQLQAPFIINDQSYSLVFSIGSGVFPDDGDRADALLQKTKA</sequence>
<dbReference type="Pfam" id="PF13426">
    <property type="entry name" value="PAS_9"/>
    <property type="match status" value="1"/>
</dbReference>
<dbReference type="EMBL" id="AP021889">
    <property type="protein sequence ID" value="BBP45852.1"/>
    <property type="molecule type" value="Genomic_DNA"/>
</dbReference>
<feature type="domain" description="PAS" evidence="1">
    <location>
        <begin position="178"/>
        <end position="236"/>
    </location>
</feature>
<dbReference type="Pfam" id="PF00990">
    <property type="entry name" value="GGDEF"/>
    <property type="match status" value="1"/>
</dbReference>
<dbReference type="SMART" id="SM00091">
    <property type="entry name" value="PAS"/>
    <property type="match status" value="2"/>
</dbReference>
<feature type="domain" description="GGDEF" evidence="2">
    <location>
        <begin position="335"/>
        <end position="450"/>
    </location>
</feature>
<proteinExistence type="predicted"/>
<dbReference type="NCBIfam" id="TIGR00254">
    <property type="entry name" value="GGDEF"/>
    <property type="match status" value="1"/>
</dbReference>
<dbReference type="PANTHER" id="PTHR46663">
    <property type="entry name" value="DIGUANYLATE CYCLASE DGCT-RELATED"/>
    <property type="match status" value="1"/>
</dbReference>
<dbReference type="RefSeq" id="WP_173271926.1">
    <property type="nucleotide sequence ID" value="NZ_AP021889.1"/>
</dbReference>
<accession>A0A6F8PUM9</accession>
<dbReference type="InterPro" id="IPR035965">
    <property type="entry name" value="PAS-like_dom_sf"/>
</dbReference>
<dbReference type="KEGG" id="tse:THMIRHAS_12250"/>
<evidence type="ECO:0000313" key="3">
    <source>
        <dbReference type="EMBL" id="BBP45852.1"/>
    </source>
</evidence>
<keyword evidence="4" id="KW-1185">Reference proteome</keyword>
<gene>
    <name evidence="3" type="ORF">THMIRHAS_12250</name>
</gene>
<dbReference type="SUPFAM" id="SSF55073">
    <property type="entry name" value="Nucleotide cyclase"/>
    <property type="match status" value="1"/>
</dbReference>
<dbReference type="Gene3D" id="3.30.70.270">
    <property type="match status" value="1"/>
</dbReference>
<dbReference type="InterPro" id="IPR043128">
    <property type="entry name" value="Rev_trsase/Diguanyl_cyclase"/>
</dbReference>
<dbReference type="CDD" id="cd01949">
    <property type="entry name" value="GGDEF"/>
    <property type="match status" value="1"/>
</dbReference>
<dbReference type="InterPro" id="IPR000014">
    <property type="entry name" value="PAS"/>
</dbReference>
<dbReference type="PROSITE" id="PS50887">
    <property type="entry name" value="GGDEF"/>
    <property type="match status" value="1"/>
</dbReference>
<dbReference type="Proteomes" id="UP000501726">
    <property type="component" value="Chromosome"/>
</dbReference>
<evidence type="ECO:0000313" key="4">
    <source>
        <dbReference type="Proteomes" id="UP000501726"/>
    </source>
</evidence>
<reference evidence="4" key="1">
    <citation type="submission" date="2019-11" db="EMBL/GenBank/DDBJ databases">
        <title>Isolation and characterization of two novel species in the genus Thiomicrorhabdus.</title>
        <authorList>
            <person name="Mochizuki J."/>
            <person name="Kojima H."/>
            <person name="Fukui M."/>
        </authorList>
    </citation>
    <scope>NUCLEOTIDE SEQUENCE [LARGE SCALE GENOMIC DNA]</scope>
    <source>
        <strain evidence="4">aks77</strain>
    </source>
</reference>